<comment type="caution">
    <text evidence="2">The sequence shown here is derived from an EMBL/GenBank/DDBJ whole genome shotgun (WGS) entry which is preliminary data.</text>
</comment>
<dbReference type="AlphaFoldDB" id="A0A0M9AJU0"/>
<dbReference type="Pfam" id="PF18545">
    <property type="entry name" value="HalOD1"/>
    <property type="match status" value="1"/>
</dbReference>
<proteinExistence type="predicted"/>
<dbReference type="EMBL" id="WOWB01000001">
    <property type="protein sequence ID" value="NLV05413.1"/>
    <property type="molecule type" value="Genomic_DNA"/>
</dbReference>
<dbReference type="PATRIC" id="fig|1705562.3.peg.2308"/>
<dbReference type="InterPro" id="IPR040624">
    <property type="entry name" value="HalOD1"/>
</dbReference>
<keyword evidence="4" id="KW-1185">Reference proteome</keyword>
<evidence type="ECO:0000313" key="2">
    <source>
        <dbReference type="EMBL" id="KOX93527.1"/>
    </source>
</evidence>
<evidence type="ECO:0000313" key="4">
    <source>
        <dbReference type="Proteomes" id="UP000037729"/>
    </source>
</evidence>
<accession>A0A0M9AJU0</accession>
<dbReference type="Proteomes" id="UP000037729">
    <property type="component" value="Unassembled WGS sequence"/>
</dbReference>
<reference evidence="2 4" key="1">
    <citation type="submission" date="2015-08" db="EMBL/GenBank/DDBJ databases">
        <title>Genomes of Isolates from Cabo Rojo, PR.</title>
        <authorList>
            <person name="Sanchez-Nieves R.L."/>
            <person name="Montalvo-Rodriguez R."/>
        </authorList>
    </citation>
    <scope>NUCLEOTIDE SEQUENCE [LARGE SCALE GENOMIC DNA]</scope>
    <source>
        <strain evidence="2 4">SL3</strain>
    </source>
</reference>
<name>A0A0M9AJU0_9EURY</name>
<dbReference type="STRING" id="1705562.AMS69_06270"/>
<reference evidence="3" key="2">
    <citation type="submission" date="2019-12" db="EMBL/GenBank/DDBJ databases">
        <title>The whole-genome sequencing of Haloarcula japonica strain pws8.</title>
        <authorList>
            <person name="Verma D.K."/>
            <person name="Gopal K."/>
            <person name="Prasad E.S."/>
        </authorList>
    </citation>
    <scope>NUCLEOTIDE SEQUENCE</scope>
    <source>
        <strain evidence="3">Pws8</strain>
    </source>
</reference>
<evidence type="ECO:0000313" key="3">
    <source>
        <dbReference type="EMBL" id="NLV05413.1"/>
    </source>
</evidence>
<dbReference type="RefSeq" id="WP_053967221.1">
    <property type="nucleotide sequence ID" value="NZ_JAWJXX010000016.1"/>
</dbReference>
<gene>
    <name evidence="2" type="ORF">AMS69_06270</name>
    <name evidence="3" type="ORF">GOC83_04600</name>
</gene>
<feature type="domain" description="Halobacterial output" evidence="1">
    <location>
        <begin position="26"/>
        <end position="91"/>
    </location>
</feature>
<protein>
    <recommendedName>
        <fullName evidence="1">Halobacterial output domain-containing protein</fullName>
    </recommendedName>
</protein>
<dbReference type="EMBL" id="LIUF01000002">
    <property type="protein sequence ID" value="KOX93527.1"/>
    <property type="molecule type" value="Genomic_DNA"/>
</dbReference>
<dbReference type="OrthoDB" id="242615at2157"/>
<sequence length="92" mass="9722">MSSNEGTVYMLRNRATEGSDDWVSPEPAGDVIADAVLEATDLDADDIDRLDTYVDSESLRAVVGEGTTESLTFAVEGHDVTITADGKISVDG</sequence>
<organism evidence="2 4">
    <name type="scientific">Haloarcula rubripromontorii</name>
    <dbReference type="NCBI Taxonomy" id="1705562"/>
    <lineage>
        <taxon>Archaea</taxon>
        <taxon>Methanobacteriati</taxon>
        <taxon>Methanobacteriota</taxon>
        <taxon>Stenosarchaea group</taxon>
        <taxon>Halobacteria</taxon>
        <taxon>Halobacteriales</taxon>
        <taxon>Haloarculaceae</taxon>
        <taxon>Haloarcula</taxon>
    </lineage>
</organism>
<evidence type="ECO:0000259" key="1">
    <source>
        <dbReference type="Pfam" id="PF18545"/>
    </source>
</evidence>
<dbReference type="Proteomes" id="UP000610611">
    <property type="component" value="Unassembled WGS sequence"/>
</dbReference>